<dbReference type="AlphaFoldDB" id="A0A0X8GYR6"/>
<evidence type="ECO:0000256" key="1">
    <source>
        <dbReference type="ARBA" id="ARBA00007228"/>
    </source>
</evidence>
<keyword evidence="3 5" id="KW-0808">Transferase</keyword>
<dbReference type="Proteomes" id="UP000063781">
    <property type="component" value="Chromosome"/>
</dbReference>
<dbReference type="InterPro" id="IPR029026">
    <property type="entry name" value="tRNA_m1G_MTases_N"/>
</dbReference>
<dbReference type="RefSeq" id="WP_067630496.1">
    <property type="nucleotide sequence ID" value="NZ_CP013213.1"/>
</dbReference>
<dbReference type="GO" id="GO:0005829">
    <property type="term" value="C:cytosol"/>
    <property type="evidence" value="ECO:0007669"/>
    <property type="project" value="TreeGrafter"/>
</dbReference>
<evidence type="ECO:0000313" key="6">
    <source>
        <dbReference type="Proteomes" id="UP000063781"/>
    </source>
</evidence>
<feature type="domain" description="RNA 2-O ribose methyltransferase substrate binding" evidence="4">
    <location>
        <begin position="4"/>
        <end position="75"/>
    </location>
</feature>
<dbReference type="CDD" id="cd18103">
    <property type="entry name" value="SpoU-like_RlmB"/>
    <property type="match status" value="1"/>
</dbReference>
<dbReference type="Pfam" id="PF08032">
    <property type="entry name" value="SpoU_sub_bind"/>
    <property type="match status" value="1"/>
</dbReference>
<organism evidence="5 6">
    <name type="scientific">Erysipelothrix larvae</name>
    <dbReference type="NCBI Taxonomy" id="1514105"/>
    <lineage>
        <taxon>Bacteria</taxon>
        <taxon>Bacillati</taxon>
        <taxon>Bacillota</taxon>
        <taxon>Erysipelotrichia</taxon>
        <taxon>Erysipelotrichales</taxon>
        <taxon>Erysipelotrichaceae</taxon>
        <taxon>Erysipelothrix</taxon>
    </lineage>
</organism>
<dbReference type="Gene3D" id="3.30.1330.30">
    <property type="match status" value="1"/>
</dbReference>
<dbReference type="Gene3D" id="3.40.1280.10">
    <property type="match status" value="1"/>
</dbReference>
<dbReference type="InterPro" id="IPR001537">
    <property type="entry name" value="SpoU_MeTrfase"/>
</dbReference>
<dbReference type="InterPro" id="IPR029064">
    <property type="entry name" value="Ribosomal_eL30-like_sf"/>
</dbReference>
<dbReference type="NCBIfam" id="TIGR00186">
    <property type="entry name" value="rRNA_methyl_3"/>
    <property type="match status" value="1"/>
</dbReference>
<dbReference type="KEGG" id="erl:AOC36_01615"/>
<protein>
    <submittedName>
        <fullName evidence="5">RNA methyltransferase</fullName>
    </submittedName>
</protein>
<dbReference type="PANTHER" id="PTHR46429:SF1">
    <property type="entry name" value="23S RRNA (GUANOSINE-2'-O-)-METHYLTRANSFERASE RLMB"/>
    <property type="match status" value="1"/>
</dbReference>
<proteinExistence type="inferred from homology"/>
<evidence type="ECO:0000256" key="2">
    <source>
        <dbReference type="ARBA" id="ARBA00022603"/>
    </source>
</evidence>
<comment type="similarity">
    <text evidence="1">Belongs to the class IV-like SAM-binding methyltransferase superfamily. RNA methyltransferase TrmH family.</text>
</comment>
<gene>
    <name evidence="5" type="ORF">AOC36_01615</name>
</gene>
<evidence type="ECO:0000313" key="5">
    <source>
        <dbReference type="EMBL" id="AMC92729.1"/>
    </source>
</evidence>
<dbReference type="GO" id="GO:0032259">
    <property type="term" value="P:methylation"/>
    <property type="evidence" value="ECO:0007669"/>
    <property type="project" value="UniProtKB-KW"/>
</dbReference>
<dbReference type="PANTHER" id="PTHR46429">
    <property type="entry name" value="23S RRNA (GUANOSINE-2'-O-)-METHYLTRANSFERASE RLMB"/>
    <property type="match status" value="1"/>
</dbReference>
<dbReference type="InterPro" id="IPR029028">
    <property type="entry name" value="Alpha/beta_knot_MTases"/>
</dbReference>
<dbReference type="GO" id="GO:0006396">
    <property type="term" value="P:RNA processing"/>
    <property type="evidence" value="ECO:0007669"/>
    <property type="project" value="InterPro"/>
</dbReference>
<dbReference type="InterPro" id="IPR004441">
    <property type="entry name" value="rRNA_MeTrfase_TrmH"/>
</dbReference>
<dbReference type="OrthoDB" id="9794400at2"/>
<accession>A0A0X8GYR6</accession>
<keyword evidence="6" id="KW-1185">Reference proteome</keyword>
<evidence type="ECO:0000256" key="3">
    <source>
        <dbReference type="ARBA" id="ARBA00022679"/>
    </source>
</evidence>
<dbReference type="FunFam" id="3.40.1280.10:FF:000008">
    <property type="entry name" value="Group 3 RNA methyltransferase TrmH"/>
    <property type="match status" value="1"/>
</dbReference>
<dbReference type="GO" id="GO:0008173">
    <property type="term" value="F:RNA methyltransferase activity"/>
    <property type="evidence" value="ECO:0007669"/>
    <property type="project" value="InterPro"/>
</dbReference>
<evidence type="ECO:0000259" key="4">
    <source>
        <dbReference type="SMART" id="SM00967"/>
    </source>
</evidence>
<sequence>MSEILYGKNNVLAYLKNGNRPLKAYSLKQGNLNEIEGLLKKMNVSVQRVDKKQLDQKANGNHQGILLEIDGYKTTPLESIIQNGAHKLLVMLDQVEDPHNLGAILRTCDAVGVDGVIIGKHRSVGLNATVAKVSTGAIHTVPVASVTNLSQTLQSLKEQGYWVVACENGVDAVSYTQFPVDMPLVIVMGSEGKGISRIVKENADILVTIPMVGTVNSLNVSVASAVILYEVMRRRGD</sequence>
<dbReference type="EMBL" id="CP013213">
    <property type="protein sequence ID" value="AMC92729.1"/>
    <property type="molecule type" value="Genomic_DNA"/>
</dbReference>
<dbReference type="SMART" id="SM00967">
    <property type="entry name" value="SpoU_sub_bind"/>
    <property type="match status" value="1"/>
</dbReference>
<dbReference type="SUPFAM" id="SSF75217">
    <property type="entry name" value="alpha/beta knot"/>
    <property type="match status" value="1"/>
</dbReference>
<keyword evidence="2 5" id="KW-0489">Methyltransferase</keyword>
<reference evidence="5 6" key="1">
    <citation type="submission" date="2015-10" db="EMBL/GenBank/DDBJ databases">
        <title>Erysipelothrix larvae sp. LV19 isolated from the larval gut of the rhinoceros beetle, Trypoxylus dichotomus.</title>
        <authorList>
            <person name="Lim S."/>
            <person name="Kim B.-C."/>
        </authorList>
    </citation>
    <scope>NUCLEOTIDE SEQUENCE [LARGE SCALE GENOMIC DNA]</scope>
    <source>
        <strain evidence="5 6">LV19</strain>
    </source>
</reference>
<dbReference type="GO" id="GO:0003723">
    <property type="term" value="F:RNA binding"/>
    <property type="evidence" value="ECO:0007669"/>
    <property type="project" value="InterPro"/>
</dbReference>
<dbReference type="Pfam" id="PF00588">
    <property type="entry name" value="SpoU_methylase"/>
    <property type="match status" value="1"/>
</dbReference>
<dbReference type="InterPro" id="IPR013123">
    <property type="entry name" value="SpoU_subst-bd"/>
</dbReference>
<dbReference type="SUPFAM" id="SSF55315">
    <property type="entry name" value="L30e-like"/>
    <property type="match status" value="1"/>
</dbReference>
<dbReference type="STRING" id="1514105.AOC36_01615"/>
<name>A0A0X8GYR6_9FIRM</name>